<evidence type="ECO:0000313" key="2">
    <source>
        <dbReference type="Proteomes" id="UP000325672"/>
    </source>
</evidence>
<proteinExistence type="predicted"/>
<accession>A0A5N6T190</accession>
<dbReference type="GeneID" id="43638217"/>
<name>A0A5N6T190_ASPPS</name>
<dbReference type="EMBL" id="ML743564">
    <property type="protein sequence ID" value="KAE8139803.1"/>
    <property type="molecule type" value="Genomic_DNA"/>
</dbReference>
<evidence type="ECO:0000313" key="1">
    <source>
        <dbReference type="EMBL" id="KAE8139803.1"/>
    </source>
</evidence>
<dbReference type="Proteomes" id="UP000325672">
    <property type="component" value="Unassembled WGS sequence"/>
</dbReference>
<dbReference type="AlphaFoldDB" id="A0A5N6T190"/>
<reference evidence="1 2" key="1">
    <citation type="submission" date="2019-04" db="EMBL/GenBank/DDBJ databases">
        <title>Friends and foes A comparative genomics study of 23 Aspergillus species from section Flavi.</title>
        <authorList>
            <consortium name="DOE Joint Genome Institute"/>
            <person name="Kjaerbolling I."/>
            <person name="Vesth T."/>
            <person name="Frisvad J.C."/>
            <person name="Nybo J.L."/>
            <person name="Theobald S."/>
            <person name="Kildgaard S."/>
            <person name="Isbrandt T."/>
            <person name="Kuo A."/>
            <person name="Sato A."/>
            <person name="Lyhne E.K."/>
            <person name="Kogle M.E."/>
            <person name="Wiebenga A."/>
            <person name="Kun R.S."/>
            <person name="Lubbers R.J."/>
            <person name="Makela M.R."/>
            <person name="Barry K."/>
            <person name="Chovatia M."/>
            <person name="Clum A."/>
            <person name="Daum C."/>
            <person name="Haridas S."/>
            <person name="He G."/>
            <person name="LaButti K."/>
            <person name="Lipzen A."/>
            <person name="Mondo S."/>
            <person name="Riley R."/>
            <person name="Salamov A."/>
            <person name="Simmons B.A."/>
            <person name="Magnuson J.K."/>
            <person name="Henrissat B."/>
            <person name="Mortensen U.H."/>
            <person name="Larsen T.O."/>
            <person name="Devries R.P."/>
            <person name="Grigoriev I.V."/>
            <person name="Machida M."/>
            <person name="Baker S.E."/>
            <person name="Andersen M.R."/>
        </authorList>
    </citation>
    <scope>NUCLEOTIDE SEQUENCE [LARGE SCALE GENOMIC DNA]</scope>
    <source>
        <strain evidence="1 2">CBS 117625</strain>
    </source>
</reference>
<organism evidence="1 2">
    <name type="scientific">Aspergillus pseudotamarii</name>
    <dbReference type="NCBI Taxonomy" id="132259"/>
    <lineage>
        <taxon>Eukaryota</taxon>
        <taxon>Fungi</taxon>
        <taxon>Dikarya</taxon>
        <taxon>Ascomycota</taxon>
        <taxon>Pezizomycotina</taxon>
        <taxon>Eurotiomycetes</taxon>
        <taxon>Eurotiomycetidae</taxon>
        <taxon>Eurotiales</taxon>
        <taxon>Aspergillaceae</taxon>
        <taxon>Aspergillus</taxon>
        <taxon>Aspergillus subgen. Circumdati</taxon>
    </lineage>
</organism>
<dbReference type="RefSeq" id="XP_031915866.1">
    <property type="nucleotide sequence ID" value="XM_032054007.1"/>
</dbReference>
<protein>
    <submittedName>
        <fullName evidence="1">Uncharacterized protein</fullName>
    </submittedName>
</protein>
<gene>
    <name evidence="1" type="ORF">BDV38DRAFT_241226</name>
</gene>
<keyword evidence="2" id="KW-1185">Reference proteome</keyword>
<sequence length="74" mass="8541">MTDQEAAFLSNTRADYVQSQRLYIHLEPLLQYRHSQLSPRRTQDGPTSIRLSQHCTLRVCKIEQQSLIASIGQL</sequence>